<keyword evidence="9" id="KW-1185">Reference proteome</keyword>
<gene>
    <name evidence="8" type="ORF">E6A44_001665</name>
</gene>
<evidence type="ECO:0000256" key="2">
    <source>
        <dbReference type="ARBA" id="ARBA00006275"/>
    </source>
</evidence>
<dbReference type="InterPro" id="IPR033985">
    <property type="entry name" value="SusD-like_N"/>
</dbReference>
<evidence type="ECO:0000313" key="8">
    <source>
        <dbReference type="EMBL" id="MFN0254263.1"/>
    </source>
</evidence>
<evidence type="ECO:0000259" key="6">
    <source>
        <dbReference type="Pfam" id="PF07980"/>
    </source>
</evidence>
<name>A0ABW9J155_9SPHI</name>
<dbReference type="Gene3D" id="1.25.40.390">
    <property type="match status" value="1"/>
</dbReference>
<organism evidence="8 9">
    <name type="scientific">Pedobacter ureilyticus</name>
    <dbReference type="NCBI Taxonomy" id="1393051"/>
    <lineage>
        <taxon>Bacteria</taxon>
        <taxon>Pseudomonadati</taxon>
        <taxon>Bacteroidota</taxon>
        <taxon>Sphingobacteriia</taxon>
        <taxon>Sphingobacteriales</taxon>
        <taxon>Sphingobacteriaceae</taxon>
        <taxon>Pedobacter</taxon>
    </lineage>
</organism>
<feature type="domain" description="RagB/SusD" evidence="6">
    <location>
        <begin position="376"/>
        <end position="611"/>
    </location>
</feature>
<dbReference type="InterPro" id="IPR012944">
    <property type="entry name" value="SusD_RagB_dom"/>
</dbReference>
<evidence type="ECO:0000256" key="3">
    <source>
        <dbReference type="ARBA" id="ARBA00022729"/>
    </source>
</evidence>
<dbReference type="RefSeq" id="WP_138721432.1">
    <property type="nucleotide sequence ID" value="NZ_SSHJ02000001.1"/>
</dbReference>
<evidence type="ECO:0000256" key="5">
    <source>
        <dbReference type="ARBA" id="ARBA00023237"/>
    </source>
</evidence>
<evidence type="ECO:0000259" key="7">
    <source>
        <dbReference type="Pfam" id="PF14322"/>
    </source>
</evidence>
<evidence type="ECO:0000256" key="1">
    <source>
        <dbReference type="ARBA" id="ARBA00004442"/>
    </source>
</evidence>
<feature type="domain" description="SusD-like N-terminal" evidence="7">
    <location>
        <begin position="102"/>
        <end position="235"/>
    </location>
</feature>
<protein>
    <submittedName>
        <fullName evidence="8">RagB/SusD family nutrient uptake outer membrane protein</fullName>
    </submittedName>
</protein>
<dbReference type="Pfam" id="PF14322">
    <property type="entry name" value="SusD-like_3"/>
    <property type="match status" value="1"/>
</dbReference>
<sequence length="614" mass="68735">MKIKSIKTAFLVLAIGATIITPSCKKILEFESDSSSSETQVFSSLNATNTAIVGIYNRLIGDNGYGNRLSCLFPLSADDFRTSGSYGPTDRRGLSMYGASPDNTDLIVPFTQLYSGIERANLCIKGIPESKLYTSGSATEQATIKRYYGEALTLRAQFYYELIRNWGDVPQRFKSAAYEETLFPTNGNRDETYDIILEDLKTAEALVPWRSQIAEYGSFRITKGAVKALRARIALARGGYSLRTESKLMERRSDYLKYYQIALDECRDIINSGEHKLNPVYENIFKTLHGTRVDNERELIFEVAAFGGNSNTDSKLGYYNGVRFNSSSSYGQGGGGMNAIPTYFYEFDRRDLRRDVTIGVFEINAASKKIINTLNNMTDAKFRKSWTAFNNTSTSQTFAVNWPVIRYADVVLMFAEADNEVNGQPSAQAIEELRKVRERAYGGTIPSDIPAIPTTKADFFTALVKERLLEFGGEGVRKYDLIRWNLMNSKFQETRAKLEELIAGTGNYANVPTIVYTKESNYNLTSSKDEVASLDLFGGSANTVLYQLGTVTSTPTGYTARNWRASLTRENQITSTSTGFAFYFEPNKKELFPYPKTALNQNTNMNQNFGYVGL</sequence>
<comment type="similarity">
    <text evidence="2">Belongs to the SusD family.</text>
</comment>
<dbReference type="InterPro" id="IPR011990">
    <property type="entry name" value="TPR-like_helical_dom_sf"/>
</dbReference>
<proteinExistence type="inferred from homology"/>
<dbReference type="SUPFAM" id="SSF48452">
    <property type="entry name" value="TPR-like"/>
    <property type="match status" value="1"/>
</dbReference>
<dbReference type="Proteomes" id="UP001517247">
    <property type="component" value="Unassembled WGS sequence"/>
</dbReference>
<dbReference type="EMBL" id="SSHJ02000001">
    <property type="protein sequence ID" value="MFN0254263.1"/>
    <property type="molecule type" value="Genomic_DNA"/>
</dbReference>
<keyword evidence="4" id="KW-0472">Membrane</keyword>
<evidence type="ECO:0000313" key="9">
    <source>
        <dbReference type="Proteomes" id="UP001517247"/>
    </source>
</evidence>
<dbReference type="Pfam" id="PF07980">
    <property type="entry name" value="SusD_RagB"/>
    <property type="match status" value="1"/>
</dbReference>
<reference evidence="8 9" key="1">
    <citation type="submission" date="2024-12" db="EMBL/GenBank/DDBJ databases">
        <authorList>
            <person name="Hu S."/>
        </authorList>
    </citation>
    <scope>NUCLEOTIDE SEQUENCE [LARGE SCALE GENOMIC DNA]</scope>
    <source>
        <strain evidence="8 9">THG-T11</strain>
    </source>
</reference>
<keyword evidence="5" id="KW-0998">Cell outer membrane</keyword>
<comment type="caution">
    <text evidence="8">The sequence shown here is derived from an EMBL/GenBank/DDBJ whole genome shotgun (WGS) entry which is preliminary data.</text>
</comment>
<evidence type="ECO:0000256" key="4">
    <source>
        <dbReference type="ARBA" id="ARBA00023136"/>
    </source>
</evidence>
<comment type="subcellular location">
    <subcellularLocation>
        <location evidence="1">Cell outer membrane</location>
    </subcellularLocation>
</comment>
<accession>A0ABW9J155</accession>
<keyword evidence="3" id="KW-0732">Signal</keyword>